<dbReference type="PROSITE" id="PS51186">
    <property type="entry name" value="GNAT"/>
    <property type="match status" value="1"/>
</dbReference>
<accession>A0A423VM51</accession>
<dbReference type="InterPro" id="IPR016181">
    <property type="entry name" value="Acyl_CoA_acyltransferase"/>
</dbReference>
<dbReference type="SUPFAM" id="SSF55729">
    <property type="entry name" value="Acyl-CoA N-acyltransferases (Nat)"/>
    <property type="match status" value="1"/>
</dbReference>
<dbReference type="Proteomes" id="UP000284375">
    <property type="component" value="Unassembled WGS sequence"/>
</dbReference>
<dbReference type="Pfam" id="PF13302">
    <property type="entry name" value="Acetyltransf_3"/>
    <property type="match status" value="1"/>
</dbReference>
<protein>
    <recommendedName>
        <fullName evidence="2">N-acetyltransferase domain-containing protein</fullName>
    </recommendedName>
</protein>
<evidence type="ECO:0000313" key="4">
    <source>
        <dbReference type="Proteomes" id="UP000284375"/>
    </source>
</evidence>
<reference evidence="3 4" key="1">
    <citation type="submission" date="2015-09" db="EMBL/GenBank/DDBJ databases">
        <title>Host preference determinants of Valsa canker pathogens revealed by comparative genomics.</title>
        <authorList>
            <person name="Yin Z."/>
            <person name="Huang L."/>
        </authorList>
    </citation>
    <scope>NUCLEOTIDE SEQUENCE [LARGE SCALE GENOMIC DNA]</scope>
    <source>
        <strain evidence="3 4">YSFL</strain>
    </source>
</reference>
<comment type="caution">
    <text evidence="3">The sequence shown here is derived from an EMBL/GenBank/DDBJ whole genome shotgun (WGS) entry which is preliminary data.</text>
</comment>
<evidence type="ECO:0000259" key="2">
    <source>
        <dbReference type="PROSITE" id="PS51186"/>
    </source>
</evidence>
<keyword evidence="4" id="KW-1185">Reference proteome</keyword>
<dbReference type="OrthoDB" id="64477at2759"/>
<dbReference type="GO" id="GO:0016747">
    <property type="term" value="F:acyltransferase activity, transferring groups other than amino-acyl groups"/>
    <property type="evidence" value="ECO:0007669"/>
    <property type="project" value="InterPro"/>
</dbReference>
<gene>
    <name evidence="3" type="ORF">VSDG_07530</name>
</gene>
<evidence type="ECO:0000256" key="1">
    <source>
        <dbReference type="SAM" id="MobiDB-lite"/>
    </source>
</evidence>
<dbReference type="Gene3D" id="3.40.630.30">
    <property type="match status" value="1"/>
</dbReference>
<dbReference type="EMBL" id="LJZO01000039">
    <property type="protein sequence ID" value="ROV92096.1"/>
    <property type="molecule type" value="Genomic_DNA"/>
</dbReference>
<sequence>MAAREMFTSKRLIYRAVEETPEDLDFLHSITLDSEGFANSNTGRLVPQNKEFTKKWKSHLESCLIAAVVCLPSGSSPTPAVAEETASHTGAASSPEKTRPEEPRPVPIGLISLTGSSPETAHHRNANISIDVLPAYQRKGYGSEAIGWVLGWGFQSHGLHRIGIESFSHNEGAGRLYEKLGFVPEQRKREAMWYNGGWSDQLGFAMLEGEWRERREGASRGI</sequence>
<dbReference type="PANTHER" id="PTHR43415:SF3">
    <property type="entry name" value="GNAT-FAMILY ACETYLTRANSFERASE"/>
    <property type="match status" value="1"/>
</dbReference>
<dbReference type="CDD" id="cd04301">
    <property type="entry name" value="NAT_SF"/>
    <property type="match status" value="1"/>
</dbReference>
<dbReference type="PANTHER" id="PTHR43415">
    <property type="entry name" value="SPERMIDINE N(1)-ACETYLTRANSFERASE"/>
    <property type="match status" value="1"/>
</dbReference>
<organism evidence="3 4">
    <name type="scientific">Cytospora chrysosperma</name>
    <name type="common">Cytospora canker fungus</name>
    <name type="synonym">Sphaeria chrysosperma</name>
    <dbReference type="NCBI Taxonomy" id="252740"/>
    <lineage>
        <taxon>Eukaryota</taxon>
        <taxon>Fungi</taxon>
        <taxon>Dikarya</taxon>
        <taxon>Ascomycota</taxon>
        <taxon>Pezizomycotina</taxon>
        <taxon>Sordariomycetes</taxon>
        <taxon>Sordariomycetidae</taxon>
        <taxon>Diaporthales</taxon>
        <taxon>Cytosporaceae</taxon>
        <taxon>Cytospora</taxon>
    </lineage>
</organism>
<evidence type="ECO:0000313" key="3">
    <source>
        <dbReference type="EMBL" id="ROV92096.1"/>
    </source>
</evidence>
<proteinExistence type="predicted"/>
<feature type="region of interest" description="Disordered" evidence="1">
    <location>
        <begin position="77"/>
        <end position="107"/>
    </location>
</feature>
<dbReference type="AlphaFoldDB" id="A0A423VM51"/>
<dbReference type="InterPro" id="IPR000182">
    <property type="entry name" value="GNAT_dom"/>
</dbReference>
<feature type="domain" description="N-acetyltransferase" evidence="2">
    <location>
        <begin position="12"/>
        <end position="213"/>
    </location>
</feature>
<name>A0A423VM51_CYTCH</name>